<dbReference type="PATRIC" id="fig|1423774.3.peg.1058"/>
<dbReference type="STRING" id="1423774.FD31_GL001015"/>
<keyword evidence="3" id="KW-1185">Reference proteome</keyword>
<comment type="caution">
    <text evidence="2">The sequence shown here is derived from an EMBL/GenBank/DDBJ whole genome shotgun (WGS) entry which is preliminary data.</text>
</comment>
<evidence type="ECO:0000313" key="3">
    <source>
        <dbReference type="Proteomes" id="UP000051302"/>
    </source>
</evidence>
<reference evidence="2 3" key="1">
    <citation type="journal article" date="2015" name="Genome Announc.">
        <title>Expanding the biotechnology potential of lactobacilli through comparative genomics of 213 strains and associated genera.</title>
        <authorList>
            <person name="Sun Z."/>
            <person name="Harris H.M."/>
            <person name="McCann A."/>
            <person name="Guo C."/>
            <person name="Argimon S."/>
            <person name="Zhang W."/>
            <person name="Yang X."/>
            <person name="Jeffery I.B."/>
            <person name="Cooney J.C."/>
            <person name="Kagawa T.F."/>
            <person name="Liu W."/>
            <person name="Song Y."/>
            <person name="Salvetti E."/>
            <person name="Wrobel A."/>
            <person name="Rasinkangas P."/>
            <person name="Parkhill J."/>
            <person name="Rea M.C."/>
            <person name="O'Sullivan O."/>
            <person name="Ritari J."/>
            <person name="Douillard F.P."/>
            <person name="Paul Ross R."/>
            <person name="Yang R."/>
            <person name="Briner A.E."/>
            <person name="Felis G.E."/>
            <person name="de Vos W.M."/>
            <person name="Barrangou R."/>
            <person name="Klaenhammer T.R."/>
            <person name="Caufield P.W."/>
            <person name="Cui Y."/>
            <person name="Zhang H."/>
            <person name="O'Toole P.W."/>
        </authorList>
    </citation>
    <scope>NUCLEOTIDE SEQUENCE [LARGE SCALE GENOMIC DNA]</scope>
    <source>
        <strain evidence="2 3">DSM 16982</strain>
    </source>
</reference>
<accession>A0A0R1WTM5</accession>
<protein>
    <submittedName>
        <fullName evidence="2">Uncharacterized protein</fullName>
    </submittedName>
</protein>
<name>A0A0R1WTM5_9LACO</name>
<gene>
    <name evidence="2" type="ORF">FD31_GL001015</name>
</gene>
<sequence length="95" mass="9918">MNMSDRTNETMIIYDKTSAKVAEGEKGTKKAKITGLAPGTVVADGEYQNTFKDATTGQESGKSDVKGFTVKTPVPDAPVNESSDATNDGATISAE</sequence>
<feature type="region of interest" description="Disordered" evidence="1">
    <location>
        <begin position="53"/>
        <end position="95"/>
    </location>
</feature>
<proteinExistence type="predicted"/>
<dbReference type="EMBL" id="AZFV01000002">
    <property type="protein sequence ID" value="KRM18467.1"/>
    <property type="molecule type" value="Genomic_DNA"/>
</dbReference>
<organism evidence="2 3">
    <name type="scientific">Companilactobacillus nantensis DSM 16982</name>
    <dbReference type="NCBI Taxonomy" id="1423774"/>
    <lineage>
        <taxon>Bacteria</taxon>
        <taxon>Bacillati</taxon>
        <taxon>Bacillota</taxon>
        <taxon>Bacilli</taxon>
        <taxon>Lactobacillales</taxon>
        <taxon>Lactobacillaceae</taxon>
        <taxon>Companilactobacillus</taxon>
    </lineage>
</organism>
<evidence type="ECO:0000256" key="1">
    <source>
        <dbReference type="SAM" id="MobiDB-lite"/>
    </source>
</evidence>
<dbReference type="Proteomes" id="UP000051302">
    <property type="component" value="Unassembled WGS sequence"/>
</dbReference>
<feature type="compositionally biased region" description="Polar residues" evidence="1">
    <location>
        <begin position="80"/>
        <end position="95"/>
    </location>
</feature>
<evidence type="ECO:0000313" key="2">
    <source>
        <dbReference type="EMBL" id="KRM18467.1"/>
    </source>
</evidence>
<dbReference type="AlphaFoldDB" id="A0A0R1WTM5"/>